<dbReference type="GO" id="GO:0004527">
    <property type="term" value="F:exonuclease activity"/>
    <property type="evidence" value="ECO:0007669"/>
    <property type="project" value="UniProtKB-KW"/>
</dbReference>
<reference evidence="13" key="2">
    <citation type="journal article" date="2014" name="BMC Genomics">
        <title>A genomic perspective to assessing quality of mass-reared SIT flies used in Mediterranean fruit fly (Ceratitis capitata) eradication in California.</title>
        <authorList>
            <person name="Calla B."/>
            <person name="Hall B."/>
            <person name="Hou S."/>
            <person name="Geib S.M."/>
        </authorList>
    </citation>
    <scope>NUCLEOTIDE SEQUENCE</scope>
</reference>
<keyword evidence="5" id="KW-0227">DNA damage</keyword>
<evidence type="ECO:0000256" key="1">
    <source>
        <dbReference type="ARBA" id="ARBA00004123"/>
    </source>
</evidence>
<evidence type="ECO:0000256" key="9">
    <source>
        <dbReference type="ARBA" id="ARBA00059283"/>
    </source>
</evidence>
<sequence length="443" mass="50253">MKCTLDGGNTKVFAKAVQSLSKFGGDLFVEADVDGMQLRTLNPTKSAVGTYRFNKSFFDYYETNQNEETYCKIDMRACLTVFRNTKQVERCDMTFIQDQEKFQIQLKCQHETLKNTCISVDDEENITAEMTPENNCNTICGSHKIFTEISNNFNPAEEEITLEAQDKKINVKNYVEGSRVNEKFMRSQLQLNADEFDKYNIEKQTSITFCLKEFRALLMFAEALNESVCLQFDMAGSPVFVGISHRDEIHCLLIMSTLSSDEVSFYDDCQESDVQETSTSKLCQKRKLNSTRTNDKSKSFRRDTKQKCITEDTTLSNSSSLFQFEKNSNKRSSSLSIAAPRNQNPSLMTESISDNSILLLPAVCEESNRIHTNPRKQTLALTSAEEGVTEISSSGDEDCVPESPKRQERANLRTIFSRCFQATYVPSEPSTHGQIFALDSDTE</sequence>
<dbReference type="GO" id="GO:0071479">
    <property type="term" value="P:cellular response to ionizing radiation"/>
    <property type="evidence" value="ECO:0007669"/>
    <property type="project" value="TreeGrafter"/>
</dbReference>
<comment type="similarity">
    <text evidence="2">Belongs to the rad9 family.</text>
</comment>
<dbReference type="EMBL" id="CAJHJT010000034">
    <property type="protein sequence ID" value="CAD7003195.1"/>
    <property type="molecule type" value="Genomic_DNA"/>
</dbReference>
<organism evidence="13">
    <name type="scientific">Ceratitis capitata</name>
    <name type="common">Mediterranean fruit fly</name>
    <name type="synonym">Tephritis capitata</name>
    <dbReference type="NCBI Taxonomy" id="7213"/>
    <lineage>
        <taxon>Eukaryota</taxon>
        <taxon>Metazoa</taxon>
        <taxon>Ecdysozoa</taxon>
        <taxon>Arthropoda</taxon>
        <taxon>Hexapoda</taxon>
        <taxon>Insecta</taxon>
        <taxon>Pterygota</taxon>
        <taxon>Neoptera</taxon>
        <taxon>Endopterygota</taxon>
        <taxon>Diptera</taxon>
        <taxon>Brachycera</taxon>
        <taxon>Muscomorpha</taxon>
        <taxon>Tephritoidea</taxon>
        <taxon>Tephritidae</taxon>
        <taxon>Ceratitis</taxon>
        <taxon>Ceratitis</taxon>
    </lineage>
</organism>
<dbReference type="PANTHER" id="PTHR15237:SF0">
    <property type="entry name" value="CELL CYCLE CHECKPOINT CONTROL PROTEIN"/>
    <property type="match status" value="1"/>
</dbReference>
<dbReference type="EMBL" id="GAMC01002204">
    <property type="protein sequence ID" value="JAC04352.1"/>
    <property type="molecule type" value="mRNA"/>
</dbReference>
<dbReference type="PANTHER" id="PTHR15237">
    <property type="entry name" value="DNA REPAIR PROTEIN RAD9"/>
    <property type="match status" value="1"/>
</dbReference>
<evidence type="ECO:0000256" key="10">
    <source>
        <dbReference type="ARBA" id="ARBA00069752"/>
    </source>
</evidence>
<accession>W8C9F2</accession>
<dbReference type="FunFam" id="3.70.10.10:FF:000005">
    <property type="entry name" value="Cell cycle checkpoint control protein"/>
    <property type="match status" value="1"/>
</dbReference>
<dbReference type="OrthoDB" id="60092at2759"/>
<evidence type="ECO:0000313" key="12">
    <source>
        <dbReference type="EMBL" id="CAD7003195.1"/>
    </source>
</evidence>
<gene>
    <name evidence="13" type="primary">RAD9A</name>
    <name evidence="12" type="ORF">CCAP1982_LOCUS11657</name>
</gene>
<proteinExistence type="evidence at transcript level"/>
<dbReference type="Gene3D" id="3.70.10.10">
    <property type="match status" value="1"/>
</dbReference>
<dbReference type="GO" id="GO:0006281">
    <property type="term" value="P:DNA repair"/>
    <property type="evidence" value="ECO:0007669"/>
    <property type="project" value="TreeGrafter"/>
</dbReference>
<keyword evidence="3" id="KW-0597">Phosphoprotein</keyword>
<keyword evidence="7" id="KW-0269">Exonuclease</keyword>
<dbReference type="GO" id="GO:0000076">
    <property type="term" value="P:DNA replication checkpoint signaling"/>
    <property type="evidence" value="ECO:0007669"/>
    <property type="project" value="TreeGrafter"/>
</dbReference>
<name>W8C9F2_CERCA</name>
<keyword evidence="14" id="KW-1185">Reference proteome</keyword>
<dbReference type="SUPFAM" id="SSF55979">
    <property type="entry name" value="DNA clamp"/>
    <property type="match status" value="1"/>
</dbReference>
<dbReference type="GO" id="GO:0030896">
    <property type="term" value="C:checkpoint clamp complex"/>
    <property type="evidence" value="ECO:0007669"/>
    <property type="project" value="InterPro"/>
</dbReference>
<evidence type="ECO:0000256" key="11">
    <source>
        <dbReference type="ARBA" id="ARBA00079896"/>
    </source>
</evidence>
<comment type="subcellular location">
    <subcellularLocation>
        <location evidence="1">Nucleus</location>
    </subcellularLocation>
</comment>
<evidence type="ECO:0000256" key="8">
    <source>
        <dbReference type="ARBA" id="ARBA00023242"/>
    </source>
</evidence>
<evidence type="ECO:0000313" key="14">
    <source>
        <dbReference type="Proteomes" id="UP000606786"/>
    </source>
</evidence>
<dbReference type="GO" id="GO:0031573">
    <property type="term" value="P:mitotic intra-S DNA damage checkpoint signaling"/>
    <property type="evidence" value="ECO:0007669"/>
    <property type="project" value="TreeGrafter"/>
</dbReference>
<evidence type="ECO:0000256" key="7">
    <source>
        <dbReference type="ARBA" id="ARBA00022839"/>
    </source>
</evidence>
<keyword evidence="8" id="KW-0539">Nucleus</keyword>
<dbReference type="KEGG" id="ccat:101463448"/>
<evidence type="ECO:0000256" key="3">
    <source>
        <dbReference type="ARBA" id="ARBA00022553"/>
    </source>
</evidence>
<evidence type="ECO:0000256" key="6">
    <source>
        <dbReference type="ARBA" id="ARBA00022801"/>
    </source>
</evidence>
<dbReference type="GeneID" id="101463448"/>
<comment type="function">
    <text evidence="9">Component of the 9-1-1 cell-cycle checkpoint response complex that plays a major role in DNA repair. The 9-1-1 complex is recruited to DNA lesion upon damage by the RAD17-replication factor C (RFC) clamp loader complex. Acts then as a sliding clamp platform on DNA for several proteins involved in long-patch base excision repair (LP-BER). The 9-1-1 complex stimulates DNA polymerase beta (POLB) activity by increasing its affinity for the 3'-OH end of the primer-template and stabilizes POLB to those sites where LP-BER proceeds; endonuclease FEN1 cleavage activity on substrates with double, nick, or gap flaps of distinct sequences and lengths; and DNA ligase I (LIG1) on long-patch base excision repair substrates. The 9-1-1 complex is necessary for the recruitment of RHNO1 to sites of double-stranded breaks (DSB) occurring during the S phase. RAD9A possesses 3'-&gt;5' double stranded DNA exonuclease activity.</text>
</comment>
<evidence type="ECO:0000256" key="5">
    <source>
        <dbReference type="ARBA" id="ARBA00022763"/>
    </source>
</evidence>
<protein>
    <recommendedName>
        <fullName evidence="10">Cell cycle checkpoint control protein RAD9A</fullName>
    </recommendedName>
    <alternativeName>
        <fullName evidence="11">DNA repair exonuclease rad9 homolog A</fullName>
    </alternativeName>
</protein>
<dbReference type="AlphaFoldDB" id="W8C9F2"/>
<reference evidence="13" key="1">
    <citation type="submission" date="2013-07" db="EMBL/GenBank/DDBJ databases">
        <authorList>
            <person name="Geib S."/>
        </authorList>
    </citation>
    <scope>NUCLEOTIDE SEQUENCE</scope>
</reference>
<dbReference type="CTD" id="40054"/>
<evidence type="ECO:0000256" key="2">
    <source>
        <dbReference type="ARBA" id="ARBA00008494"/>
    </source>
</evidence>
<dbReference type="Pfam" id="PF04139">
    <property type="entry name" value="Rad9"/>
    <property type="match status" value="1"/>
</dbReference>
<dbReference type="Proteomes" id="UP000606786">
    <property type="component" value="Unassembled WGS sequence"/>
</dbReference>
<keyword evidence="4" id="KW-0540">Nuclease</keyword>
<dbReference type="InterPro" id="IPR046938">
    <property type="entry name" value="DNA_clamp_sf"/>
</dbReference>
<keyword evidence="6" id="KW-0378">Hydrolase</keyword>
<evidence type="ECO:0000256" key="4">
    <source>
        <dbReference type="ARBA" id="ARBA00022722"/>
    </source>
</evidence>
<dbReference type="InterPro" id="IPR007268">
    <property type="entry name" value="Rad9/Ddc1"/>
</dbReference>
<evidence type="ECO:0000313" key="13">
    <source>
        <dbReference type="EMBL" id="JAC04352.1"/>
    </source>
</evidence>
<reference evidence="12" key="3">
    <citation type="submission" date="2020-11" db="EMBL/GenBank/DDBJ databases">
        <authorList>
            <person name="Whitehead M."/>
        </authorList>
    </citation>
    <scope>NUCLEOTIDE SEQUENCE</scope>
    <source>
        <strain evidence="12">EGII</strain>
    </source>
</reference>